<feature type="domain" description="Soluble ligand binding" evidence="17">
    <location>
        <begin position="164"/>
        <end position="211"/>
    </location>
</feature>
<dbReference type="GO" id="GO:0046930">
    <property type="term" value="C:pore complex"/>
    <property type="evidence" value="ECO:0007669"/>
    <property type="project" value="UniProtKB-KW"/>
</dbReference>
<dbReference type="PANTHER" id="PTHR33619">
    <property type="entry name" value="POLYSACCHARIDE EXPORT PROTEIN GFCE-RELATED"/>
    <property type="match status" value="1"/>
</dbReference>
<keyword evidence="3" id="KW-0813">Transport</keyword>
<keyword evidence="20" id="KW-1185">Reference proteome</keyword>
<keyword evidence="11" id="KW-0472">Membrane</keyword>
<dbReference type="PANTHER" id="PTHR33619:SF3">
    <property type="entry name" value="POLYSACCHARIDE EXPORT PROTEIN GFCE-RELATED"/>
    <property type="match status" value="1"/>
</dbReference>
<dbReference type="Pfam" id="PF10531">
    <property type="entry name" value="SLBB"/>
    <property type="match status" value="1"/>
</dbReference>
<gene>
    <name evidence="19" type="ORF">ATN84_24855</name>
</gene>
<keyword evidence="9" id="KW-0406">Ion transport</keyword>
<accession>A0A135HXQ7</accession>
<dbReference type="AlphaFoldDB" id="A0A135HXQ7"/>
<name>A0A135HXQ7_9HYPH</name>
<evidence type="ECO:0000259" key="16">
    <source>
        <dbReference type="Pfam" id="PF02563"/>
    </source>
</evidence>
<comment type="similarity">
    <text evidence="2">Belongs to the BexD/CtrA/VexA family.</text>
</comment>
<evidence type="ECO:0000256" key="8">
    <source>
        <dbReference type="ARBA" id="ARBA00023047"/>
    </source>
</evidence>
<evidence type="ECO:0000256" key="14">
    <source>
        <dbReference type="ARBA" id="ARBA00023288"/>
    </source>
</evidence>
<dbReference type="Gene3D" id="3.30.1950.10">
    <property type="entry name" value="wza like domain"/>
    <property type="match status" value="1"/>
</dbReference>
<dbReference type="PROSITE" id="PS51257">
    <property type="entry name" value="PROKAR_LIPOPROTEIN"/>
    <property type="match status" value="1"/>
</dbReference>
<dbReference type="GO" id="GO:0009279">
    <property type="term" value="C:cell outer membrane"/>
    <property type="evidence" value="ECO:0007669"/>
    <property type="project" value="UniProtKB-SubCell"/>
</dbReference>
<dbReference type="InterPro" id="IPR049712">
    <property type="entry name" value="Poly_export"/>
</dbReference>
<sequence>MSRLVCIGAIAFLSACASPASGPSAGNIRNATLPGSHERIPIVELATAISPAPNSVGSASLRDGLSGFSSSNANKGLQKGDVIEVTILDTGEEGLLSPTETKTLNLGRFSIDQDGFVTLPFVGRQHVAGSSPEALQKQIVKDLRGSAVNPQAVVTVVEKPSSTISVDGDVRSAGRFPLKSGQERMLDALALAGGSTSAPGSTMVTLVRGSQRGIVSLARIITDNRQNVGLSPGDQIFVEGDTASFTALGAFKSTGEFKFDEGKLTLAKALGRIGGLLDDRADARNIYLFRSQTGTAGVRPIIYHINLREVANFTYMQAFQMQDDDILYASNAPIVNAAKLLTVLQKSPPMPAAPAPAK</sequence>
<dbReference type="Proteomes" id="UP000070107">
    <property type="component" value="Unassembled WGS sequence"/>
</dbReference>
<evidence type="ECO:0000259" key="17">
    <source>
        <dbReference type="Pfam" id="PF10531"/>
    </source>
</evidence>
<dbReference type="InterPro" id="IPR054765">
    <property type="entry name" value="SLBB_dom"/>
</dbReference>
<evidence type="ECO:0000256" key="7">
    <source>
        <dbReference type="ARBA" id="ARBA00022729"/>
    </source>
</evidence>
<evidence type="ECO:0000313" key="19">
    <source>
        <dbReference type="EMBL" id="KXF77951.1"/>
    </source>
</evidence>
<feature type="domain" description="SLBB" evidence="18">
    <location>
        <begin position="248"/>
        <end position="328"/>
    </location>
</feature>
<feature type="chain" id="PRO_5007465435" evidence="15">
    <location>
        <begin position="18"/>
        <end position="358"/>
    </location>
</feature>
<dbReference type="GO" id="GO:0006811">
    <property type="term" value="P:monoatomic ion transport"/>
    <property type="evidence" value="ECO:0007669"/>
    <property type="project" value="UniProtKB-KW"/>
</dbReference>
<evidence type="ECO:0000256" key="6">
    <source>
        <dbReference type="ARBA" id="ARBA00022692"/>
    </source>
</evidence>
<reference evidence="19 20" key="1">
    <citation type="submission" date="2015-11" db="EMBL/GenBank/DDBJ databases">
        <title>Draft genome sequence of Paramesorhizobium deserti A-3-E, a strain highly resistant to diverse beta-lactam antibiotics.</title>
        <authorList>
            <person name="Lv R."/>
            <person name="Yang X."/>
            <person name="Fang N."/>
            <person name="Guo J."/>
            <person name="Luo X."/>
            <person name="Peng F."/>
            <person name="Yang R."/>
            <person name="Cui Y."/>
            <person name="Fang C."/>
            <person name="Song Y."/>
        </authorList>
    </citation>
    <scope>NUCLEOTIDE SEQUENCE [LARGE SCALE GENOMIC DNA]</scope>
    <source>
        <strain evidence="19 20">A-3-E</strain>
    </source>
</reference>
<dbReference type="GO" id="GO:0015288">
    <property type="term" value="F:porin activity"/>
    <property type="evidence" value="ECO:0007669"/>
    <property type="project" value="UniProtKB-KW"/>
</dbReference>
<evidence type="ECO:0000256" key="1">
    <source>
        <dbReference type="ARBA" id="ARBA00004571"/>
    </source>
</evidence>
<dbReference type="EMBL" id="LNTU01000005">
    <property type="protein sequence ID" value="KXF77951.1"/>
    <property type="molecule type" value="Genomic_DNA"/>
</dbReference>
<dbReference type="GO" id="GO:0015159">
    <property type="term" value="F:polysaccharide transmembrane transporter activity"/>
    <property type="evidence" value="ECO:0007669"/>
    <property type="project" value="InterPro"/>
</dbReference>
<dbReference type="InterPro" id="IPR019554">
    <property type="entry name" value="Soluble_ligand-bd"/>
</dbReference>
<dbReference type="STRING" id="1494590.ATN84_24855"/>
<evidence type="ECO:0000256" key="9">
    <source>
        <dbReference type="ARBA" id="ARBA00023065"/>
    </source>
</evidence>
<dbReference type="Gene3D" id="3.10.560.10">
    <property type="entry name" value="Outer membrane lipoprotein wza domain like"/>
    <property type="match status" value="2"/>
</dbReference>
<keyword evidence="10" id="KW-0626">Porin</keyword>
<comment type="caution">
    <text evidence="19">The sequence shown here is derived from an EMBL/GenBank/DDBJ whole genome shotgun (WGS) entry which is preliminary data.</text>
</comment>
<evidence type="ECO:0000256" key="4">
    <source>
        <dbReference type="ARBA" id="ARBA00022452"/>
    </source>
</evidence>
<feature type="signal peptide" evidence="15">
    <location>
        <begin position="1"/>
        <end position="17"/>
    </location>
</feature>
<protein>
    <submittedName>
        <fullName evidence="19">Capsule biosynthesis protein</fullName>
    </submittedName>
</protein>
<evidence type="ECO:0000256" key="2">
    <source>
        <dbReference type="ARBA" id="ARBA00009450"/>
    </source>
</evidence>
<keyword evidence="7 15" id="KW-0732">Signal</keyword>
<feature type="domain" description="Polysaccharide export protein N-terminal" evidence="16">
    <location>
        <begin position="73"/>
        <end position="156"/>
    </location>
</feature>
<keyword evidence="5" id="KW-0762">Sugar transport</keyword>
<evidence type="ECO:0000256" key="13">
    <source>
        <dbReference type="ARBA" id="ARBA00023237"/>
    </source>
</evidence>
<keyword evidence="6" id="KW-0812">Transmembrane</keyword>
<keyword evidence="8" id="KW-0625">Polysaccharide transport</keyword>
<keyword evidence="12" id="KW-0564">Palmitate</keyword>
<evidence type="ECO:0000259" key="18">
    <source>
        <dbReference type="Pfam" id="PF22461"/>
    </source>
</evidence>
<dbReference type="InterPro" id="IPR003715">
    <property type="entry name" value="Poly_export_N"/>
</dbReference>
<proteinExistence type="inferred from homology"/>
<dbReference type="RefSeq" id="WP_068881288.1">
    <property type="nucleotide sequence ID" value="NZ_LNTU01000005.1"/>
</dbReference>
<evidence type="ECO:0000256" key="10">
    <source>
        <dbReference type="ARBA" id="ARBA00023114"/>
    </source>
</evidence>
<evidence type="ECO:0000313" key="20">
    <source>
        <dbReference type="Proteomes" id="UP000070107"/>
    </source>
</evidence>
<evidence type="ECO:0000256" key="3">
    <source>
        <dbReference type="ARBA" id="ARBA00022448"/>
    </source>
</evidence>
<evidence type="ECO:0000256" key="15">
    <source>
        <dbReference type="SAM" id="SignalP"/>
    </source>
</evidence>
<comment type="subcellular location">
    <subcellularLocation>
        <location evidence="1">Cell outer membrane</location>
        <topology evidence="1">Multi-pass membrane protein</topology>
    </subcellularLocation>
</comment>
<evidence type="ECO:0000256" key="12">
    <source>
        <dbReference type="ARBA" id="ARBA00023139"/>
    </source>
</evidence>
<evidence type="ECO:0000256" key="5">
    <source>
        <dbReference type="ARBA" id="ARBA00022597"/>
    </source>
</evidence>
<keyword evidence="13" id="KW-0998">Cell outer membrane</keyword>
<dbReference type="Pfam" id="PF22461">
    <property type="entry name" value="SLBB_2"/>
    <property type="match status" value="1"/>
</dbReference>
<evidence type="ECO:0000256" key="11">
    <source>
        <dbReference type="ARBA" id="ARBA00023136"/>
    </source>
</evidence>
<organism evidence="19 20">
    <name type="scientific">Paramesorhizobium deserti</name>
    <dbReference type="NCBI Taxonomy" id="1494590"/>
    <lineage>
        <taxon>Bacteria</taxon>
        <taxon>Pseudomonadati</taxon>
        <taxon>Pseudomonadota</taxon>
        <taxon>Alphaproteobacteria</taxon>
        <taxon>Hyphomicrobiales</taxon>
        <taxon>Phyllobacteriaceae</taxon>
        <taxon>Paramesorhizobium</taxon>
    </lineage>
</organism>
<dbReference type="Pfam" id="PF02563">
    <property type="entry name" value="Poly_export"/>
    <property type="match status" value="1"/>
</dbReference>
<keyword evidence="4" id="KW-1134">Transmembrane beta strand</keyword>
<keyword evidence="14" id="KW-0449">Lipoprotein</keyword>